<comment type="similarity">
    <text evidence="5">Belongs to the binding-protein-dependent transport system permease family.</text>
</comment>
<dbReference type="GO" id="GO:0005886">
    <property type="term" value="C:plasma membrane"/>
    <property type="evidence" value="ECO:0007669"/>
    <property type="project" value="UniProtKB-SubCell"/>
</dbReference>
<reference evidence="7 8" key="1">
    <citation type="journal article" date="2011" name="J. Bacteriol.">
        <title>Genome sequence of Halorhabdus tiamatea, the first archaeon isolated from a deep-sea anoxic brine lake.</title>
        <authorList>
            <person name="Antunes A."/>
            <person name="Alam I."/>
            <person name="Bajic V.B."/>
            <person name="Stingl U."/>
        </authorList>
    </citation>
    <scope>NUCLEOTIDE SEQUENCE [LARGE SCALE GENOMIC DNA]</scope>
    <source>
        <strain evidence="7 8">SARL4B</strain>
    </source>
</reference>
<organism evidence="7 8">
    <name type="scientific">Halorhabdus tiamatea SARL4B</name>
    <dbReference type="NCBI Taxonomy" id="1033806"/>
    <lineage>
        <taxon>Archaea</taxon>
        <taxon>Methanobacteriati</taxon>
        <taxon>Methanobacteriota</taxon>
        <taxon>Stenosarchaea group</taxon>
        <taxon>Halobacteria</taxon>
        <taxon>Halobacteriales</taxon>
        <taxon>Haloarculaceae</taxon>
        <taxon>Halorhabdus</taxon>
    </lineage>
</organism>
<dbReference type="OrthoDB" id="44105at2157"/>
<accession>U2DH44</accession>
<dbReference type="PANTHER" id="PTHR43376:SF1">
    <property type="entry name" value="OLIGOPEPTIDE TRANSPORT SYSTEM PERMEASE PROTEIN"/>
    <property type="match status" value="1"/>
</dbReference>
<keyword evidence="4 5" id="KW-0472">Membrane</keyword>
<dbReference type="InterPro" id="IPR000515">
    <property type="entry name" value="MetI-like"/>
</dbReference>
<keyword evidence="3 5" id="KW-1133">Transmembrane helix</keyword>
<dbReference type="Proteomes" id="UP000003861">
    <property type="component" value="Unassembled WGS sequence"/>
</dbReference>
<evidence type="ECO:0000256" key="4">
    <source>
        <dbReference type="ARBA" id="ARBA00023136"/>
    </source>
</evidence>
<dbReference type="PATRIC" id="fig|1033806.13.peg.2377"/>
<evidence type="ECO:0000313" key="8">
    <source>
        <dbReference type="Proteomes" id="UP000003861"/>
    </source>
</evidence>
<dbReference type="InterPro" id="IPR035906">
    <property type="entry name" value="MetI-like_sf"/>
</dbReference>
<name>U2DH44_9EURY</name>
<protein>
    <submittedName>
        <fullName evidence="7">ABC transporter permease protein</fullName>
    </submittedName>
</protein>
<sequence length="336" mass="36903">MNYFIKRISRSGFTFFAVITITFGLSRLMPGGPVDYIRAQVRQNNPGATQDQINAMVQTYISIKPDKPVWQQYIDYMAQILNGNLGESVYYGRPVADIYAEAIPWTLFIMGSALFISFLISVTLGALIAYEQGTRFDFISSTISIVSNSVPYYIMAIVLIAIFTTKLGWLPANGAVAIDKTPGFNLPYVVSLLKHALLPILSVVLVGFGGRTLQMRGNSIRVLGEDYIRVARLRMLPTHRIALRYVAHNAILPIYTGFVIQIAGVLGGSVILETIFQYPGVGYYFFASIDIPDYPLMMAGFMIISLAIVIAVTVADLTYGLVDPRASAGGDASEAY</sequence>
<dbReference type="CDD" id="cd06261">
    <property type="entry name" value="TM_PBP2"/>
    <property type="match status" value="1"/>
</dbReference>
<evidence type="ECO:0000256" key="2">
    <source>
        <dbReference type="ARBA" id="ARBA00022692"/>
    </source>
</evidence>
<keyword evidence="5" id="KW-0813">Transport</keyword>
<dbReference type="AlphaFoldDB" id="U2DH44"/>
<dbReference type="SUPFAM" id="SSF161098">
    <property type="entry name" value="MetI-like"/>
    <property type="match status" value="1"/>
</dbReference>
<evidence type="ECO:0000256" key="1">
    <source>
        <dbReference type="ARBA" id="ARBA00004141"/>
    </source>
</evidence>
<dbReference type="Gene3D" id="1.10.3720.10">
    <property type="entry name" value="MetI-like"/>
    <property type="match status" value="1"/>
</dbReference>
<keyword evidence="2 5" id="KW-0812">Transmembrane</keyword>
<dbReference type="Pfam" id="PF00528">
    <property type="entry name" value="BPD_transp_1"/>
    <property type="match status" value="1"/>
</dbReference>
<dbReference type="PANTHER" id="PTHR43376">
    <property type="entry name" value="OLIGOPEPTIDE TRANSPORT SYSTEM PERMEASE PROTEIN"/>
    <property type="match status" value="1"/>
</dbReference>
<feature type="transmembrane region" description="Helical" evidence="5">
    <location>
        <begin position="250"/>
        <end position="276"/>
    </location>
</feature>
<proteinExistence type="inferred from homology"/>
<dbReference type="PROSITE" id="PS50928">
    <property type="entry name" value="ABC_TM1"/>
    <property type="match status" value="1"/>
</dbReference>
<comment type="caution">
    <text evidence="7">The sequence shown here is derived from an EMBL/GenBank/DDBJ whole genome shotgun (WGS) entry which is preliminary data.</text>
</comment>
<feature type="transmembrane region" description="Helical" evidence="5">
    <location>
        <begin position="12"/>
        <end position="29"/>
    </location>
</feature>
<feature type="transmembrane region" description="Helical" evidence="5">
    <location>
        <begin position="296"/>
        <end position="315"/>
    </location>
</feature>
<comment type="subcellular location">
    <subcellularLocation>
        <location evidence="5">Cell membrane</location>
        <topology evidence="5">Multi-pass membrane protein</topology>
    </subcellularLocation>
    <subcellularLocation>
        <location evidence="1">Membrane</location>
        <topology evidence="1">Multi-pass membrane protein</topology>
    </subcellularLocation>
</comment>
<reference evidence="7 8" key="2">
    <citation type="journal article" date="2013" name="PLoS ONE">
        <title>INDIGO - INtegrated Data Warehouse of MIcrobial GenOmes with Examples from the Red Sea Extremophiles.</title>
        <authorList>
            <person name="Alam I."/>
            <person name="Antunes A."/>
            <person name="Kamau A.A."/>
            <person name="Ba Alawi W."/>
            <person name="Kalkatawi M."/>
            <person name="Stingl U."/>
            <person name="Bajic V.B."/>
        </authorList>
    </citation>
    <scope>NUCLEOTIDE SEQUENCE [LARGE SCALE GENOMIC DNA]</scope>
    <source>
        <strain evidence="7 8">SARL4B</strain>
    </source>
</reference>
<evidence type="ECO:0000259" key="6">
    <source>
        <dbReference type="PROSITE" id="PS50928"/>
    </source>
</evidence>
<feature type="transmembrane region" description="Helical" evidence="5">
    <location>
        <begin position="102"/>
        <end position="130"/>
    </location>
</feature>
<evidence type="ECO:0000256" key="5">
    <source>
        <dbReference type="RuleBase" id="RU363032"/>
    </source>
</evidence>
<feature type="transmembrane region" description="Helical" evidence="5">
    <location>
        <begin position="192"/>
        <end position="213"/>
    </location>
</feature>
<evidence type="ECO:0000313" key="7">
    <source>
        <dbReference type="EMBL" id="ERJ05322.1"/>
    </source>
</evidence>
<gene>
    <name evidence="7" type="ORF">HLRTI_002678</name>
</gene>
<evidence type="ECO:0000256" key="3">
    <source>
        <dbReference type="ARBA" id="ARBA00022989"/>
    </source>
</evidence>
<feature type="transmembrane region" description="Helical" evidence="5">
    <location>
        <begin position="150"/>
        <end position="172"/>
    </location>
</feature>
<feature type="domain" description="ABC transmembrane type-1" evidence="6">
    <location>
        <begin position="103"/>
        <end position="315"/>
    </location>
</feature>
<dbReference type="EMBL" id="AFNT02000036">
    <property type="protein sequence ID" value="ERJ05322.1"/>
    <property type="molecule type" value="Genomic_DNA"/>
</dbReference>
<dbReference type="GO" id="GO:0055085">
    <property type="term" value="P:transmembrane transport"/>
    <property type="evidence" value="ECO:0007669"/>
    <property type="project" value="InterPro"/>
</dbReference>